<sequence length="173" mass="20227">MSVYDYYNTVPGPDAYLSGTISALSYAYLSKIIPQFWAVEADVFKANKSNICESIRIRLHEYLDNQIFDIKTVTRVYKLNFDLELIEGDLSTIIQKIIYEPGHQVPNVNNYIDDFFKSVRFYLGEKSNIYRIKGELNEDITDVLSDFYTYVVFDVLFIEYKNHMLMIVFGSDE</sequence>
<gene>
    <name evidence="1" type="ORF">F0Q01_02245</name>
</gene>
<dbReference type="EMBL" id="VTVE01000001">
    <property type="protein sequence ID" value="NEX00696.1"/>
    <property type="molecule type" value="Genomic_DNA"/>
</dbReference>
<reference evidence="1 2" key="2">
    <citation type="submission" date="2020-03" db="EMBL/GenBank/DDBJ databases">
        <title>Investigating the evolutionary divergence of the Butyrivibrio group.</title>
        <authorList>
            <person name="Skvortsov T."/>
            <person name="Santos F.G."/>
            <person name="Ting K.S."/>
            <person name="Creevey C.J."/>
        </authorList>
    </citation>
    <scope>NUCLEOTIDE SEQUENCE [LARGE SCALE GENOMIC DNA]</scope>
    <source>
        <strain evidence="1 2">MZ8</strain>
    </source>
</reference>
<evidence type="ECO:0000313" key="2">
    <source>
        <dbReference type="Proteomes" id="UP000473091"/>
    </source>
</evidence>
<accession>A0A6M0LE09</accession>
<name>A0A6M0LE09_PSEXY</name>
<dbReference type="RefSeq" id="WP_090485779.1">
    <property type="nucleotide sequence ID" value="NZ_VTVE01000001.1"/>
</dbReference>
<proteinExistence type="predicted"/>
<dbReference type="Proteomes" id="UP000473091">
    <property type="component" value="Unassembled WGS sequence"/>
</dbReference>
<comment type="caution">
    <text evidence="1">The sequence shown here is derived from an EMBL/GenBank/DDBJ whole genome shotgun (WGS) entry which is preliminary data.</text>
</comment>
<reference evidence="1 2" key="1">
    <citation type="submission" date="2019-09" db="EMBL/GenBank/DDBJ databases">
        <authorList>
            <person name="Pidcock S.E."/>
            <person name="Huws S.A."/>
        </authorList>
    </citation>
    <scope>NUCLEOTIDE SEQUENCE [LARGE SCALE GENOMIC DNA]</scope>
    <source>
        <strain evidence="1 2">MZ8</strain>
    </source>
</reference>
<evidence type="ECO:0000313" key="1">
    <source>
        <dbReference type="EMBL" id="NEX00696.1"/>
    </source>
</evidence>
<organism evidence="1 2">
    <name type="scientific">Pseudobutyrivibrio xylanivorans</name>
    <dbReference type="NCBI Taxonomy" id="185007"/>
    <lineage>
        <taxon>Bacteria</taxon>
        <taxon>Bacillati</taxon>
        <taxon>Bacillota</taxon>
        <taxon>Clostridia</taxon>
        <taxon>Lachnospirales</taxon>
        <taxon>Lachnospiraceae</taxon>
        <taxon>Pseudobutyrivibrio</taxon>
    </lineage>
</organism>
<protein>
    <submittedName>
        <fullName evidence="1">Uncharacterized protein</fullName>
    </submittedName>
</protein>
<dbReference type="AlphaFoldDB" id="A0A6M0LE09"/>